<reference evidence="2 3" key="1">
    <citation type="submission" date="2016-10" db="EMBL/GenBank/DDBJ databases">
        <authorList>
            <person name="de Groot N.N."/>
        </authorList>
    </citation>
    <scope>NUCLEOTIDE SEQUENCE [LARGE SCALE GENOMIC DNA]</scope>
    <source>
        <strain evidence="2 3">DSM 29433</strain>
    </source>
</reference>
<proteinExistence type="predicted"/>
<evidence type="ECO:0000313" key="3">
    <source>
        <dbReference type="Proteomes" id="UP000198926"/>
    </source>
</evidence>
<gene>
    <name evidence="2" type="ORF">SAMN05444714_1611</name>
</gene>
<organism evidence="2 3">
    <name type="scientific">Yoonia litorea</name>
    <dbReference type="NCBI Taxonomy" id="1123755"/>
    <lineage>
        <taxon>Bacteria</taxon>
        <taxon>Pseudomonadati</taxon>
        <taxon>Pseudomonadota</taxon>
        <taxon>Alphaproteobacteria</taxon>
        <taxon>Rhodobacterales</taxon>
        <taxon>Paracoccaceae</taxon>
        <taxon>Yoonia</taxon>
    </lineage>
</organism>
<feature type="compositionally biased region" description="Basic and acidic residues" evidence="1">
    <location>
        <begin position="28"/>
        <end position="39"/>
    </location>
</feature>
<dbReference type="EMBL" id="FOZM01000001">
    <property type="protein sequence ID" value="SFS13834.1"/>
    <property type="molecule type" value="Genomic_DNA"/>
</dbReference>
<sequence length="39" mass="4507">MQAQMGIPEVESPSCRDYGTMAPGTEPFKNERFWSRRSE</sequence>
<accession>A0A1I6MDQ5</accession>
<name>A0A1I6MDQ5_9RHOB</name>
<dbReference type="AlphaFoldDB" id="A0A1I6MDQ5"/>
<evidence type="ECO:0000313" key="2">
    <source>
        <dbReference type="EMBL" id="SFS13834.1"/>
    </source>
</evidence>
<evidence type="ECO:0000256" key="1">
    <source>
        <dbReference type="SAM" id="MobiDB-lite"/>
    </source>
</evidence>
<feature type="region of interest" description="Disordered" evidence="1">
    <location>
        <begin position="1"/>
        <end position="39"/>
    </location>
</feature>
<keyword evidence="3" id="KW-1185">Reference proteome</keyword>
<dbReference type="Proteomes" id="UP000198926">
    <property type="component" value="Unassembled WGS sequence"/>
</dbReference>
<protein>
    <submittedName>
        <fullName evidence="2">Uncharacterized protein</fullName>
    </submittedName>
</protein>